<dbReference type="OrthoDB" id="5524287at2"/>
<feature type="domain" description="Pyrroline-5-carboxylate reductase catalytic N-terminal" evidence="2">
    <location>
        <begin position="4"/>
        <end position="92"/>
    </location>
</feature>
<dbReference type="PANTHER" id="PTHR14239">
    <property type="entry name" value="DUDULIN-RELATED"/>
    <property type="match status" value="1"/>
</dbReference>
<dbReference type="Pfam" id="PF03807">
    <property type="entry name" value="F420_oxidored"/>
    <property type="match status" value="1"/>
</dbReference>
<protein>
    <submittedName>
        <fullName evidence="3">NADP oxidoreductase</fullName>
    </submittedName>
</protein>
<reference evidence="4" key="1">
    <citation type="submission" date="2018-05" db="EMBL/GenBank/DDBJ databases">
        <title>Azospirillum thermophila sp. nov., a novel isolated from hot spring.</title>
        <authorList>
            <person name="Zhao Z."/>
        </authorList>
    </citation>
    <scope>NUCLEOTIDE SEQUENCE [LARGE SCALE GENOMIC DNA]</scope>
    <source>
        <strain evidence="4">CFH 70021</strain>
    </source>
</reference>
<evidence type="ECO:0000259" key="2">
    <source>
        <dbReference type="Pfam" id="PF03807"/>
    </source>
</evidence>
<gene>
    <name evidence="3" type="ORF">DEW08_01015</name>
</gene>
<proteinExistence type="predicted"/>
<keyword evidence="4" id="KW-1185">Reference proteome</keyword>
<evidence type="ECO:0000313" key="3">
    <source>
        <dbReference type="EMBL" id="AWK84949.1"/>
    </source>
</evidence>
<dbReference type="RefSeq" id="WP_109323735.1">
    <property type="nucleotide sequence ID" value="NZ_CP029352.1"/>
</dbReference>
<evidence type="ECO:0000313" key="4">
    <source>
        <dbReference type="Proteomes" id="UP000245629"/>
    </source>
</evidence>
<dbReference type="SUPFAM" id="SSF51735">
    <property type="entry name" value="NAD(P)-binding Rossmann-fold domains"/>
    <property type="match status" value="1"/>
</dbReference>
<accession>A0A2S2CKJ2</accession>
<dbReference type="GO" id="GO:0016491">
    <property type="term" value="F:oxidoreductase activity"/>
    <property type="evidence" value="ECO:0007669"/>
    <property type="project" value="UniProtKB-KW"/>
</dbReference>
<dbReference type="Gene3D" id="3.40.50.720">
    <property type="entry name" value="NAD(P)-binding Rossmann-like Domain"/>
    <property type="match status" value="1"/>
</dbReference>
<evidence type="ECO:0000256" key="1">
    <source>
        <dbReference type="ARBA" id="ARBA00023002"/>
    </source>
</evidence>
<dbReference type="Proteomes" id="UP000245629">
    <property type="component" value="Chromosome 1"/>
</dbReference>
<dbReference type="AlphaFoldDB" id="A0A2S2CKJ2"/>
<keyword evidence="1" id="KW-0560">Oxidoreductase</keyword>
<dbReference type="InterPro" id="IPR036291">
    <property type="entry name" value="NAD(P)-bd_dom_sf"/>
</dbReference>
<dbReference type="InterPro" id="IPR028939">
    <property type="entry name" value="P5C_Rdtase_cat_N"/>
</dbReference>
<dbReference type="InterPro" id="IPR051267">
    <property type="entry name" value="STEAP_metalloreductase"/>
</dbReference>
<organism evidence="3 4">
    <name type="scientific">Azospirillum thermophilum</name>
    <dbReference type="NCBI Taxonomy" id="2202148"/>
    <lineage>
        <taxon>Bacteria</taxon>
        <taxon>Pseudomonadati</taxon>
        <taxon>Pseudomonadota</taxon>
        <taxon>Alphaproteobacteria</taxon>
        <taxon>Rhodospirillales</taxon>
        <taxon>Azospirillaceae</taxon>
        <taxon>Azospirillum</taxon>
    </lineage>
</organism>
<sequence>MTTYAILGSGAIGAAVAGQFARKGIEVLIANSRGPETLADLAHDLGPGVVPATLRDALAADIVILAVPYDAVRDAVHEAPAWNGRIVVDATNAIDFPAFTPRDLGGRPSTHIVAEAVPGARVVKAFNTLPAAVLAKDPQENGRRVLFLSGDDEGATAEVAGLIERLGFAPIPLGRIAEGGRLQQFGGALMVHSLIRQG</sequence>
<name>A0A2S2CKJ2_9PROT</name>
<dbReference type="EMBL" id="CP029352">
    <property type="protein sequence ID" value="AWK84949.1"/>
    <property type="molecule type" value="Genomic_DNA"/>
</dbReference>
<dbReference type="KEGG" id="azz:DEW08_01015"/>